<feature type="signal peptide" evidence="4">
    <location>
        <begin position="1"/>
        <end position="22"/>
    </location>
</feature>
<accession>A0ABU3DFA7</accession>
<organism evidence="6 7">
    <name type="scientific">Tropicimonas omnivorans</name>
    <dbReference type="NCBI Taxonomy" id="3075590"/>
    <lineage>
        <taxon>Bacteria</taxon>
        <taxon>Pseudomonadati</taxon>
        <taxon>Pseudomonadota</taxon>
        <taxon>Alphaproteobacteria</taxon>
        <taxon>Rhodobacterales</taxon>
        <taxon>Roseobacteraceae</taxon>
        <taxon>Tropicimonas</taxon>
    </lineage>
</organism>
<comment type="caution">
    <text evidence="6">The sequence shown here is derived from an EMBL/GenBank/DDBJ whole genome shotgun (WGS) entry which is preliminary data.</text>
</comment>
<feature type="domain" description="Periplasmic binding protein" evidence="5">
    <location>
        <begin position="37"/>
        <end position="280"/>
    </location>
</feature>
<dbReference type="SUPFAM" id="SSF53822">
    <property type="entry name" value="Periplasmic binding protein-like I"/>
    <property type="match status" value="1"/>
</dbReference>
<dbReference type="EMBL" id="JAVRHL010000002">
    <property type="protein sequence ID" value="MDT0682403.1"/>
    <property type="molecule type" value="Genomic_DNA"/>
</dbReference>
<dbReference type="InterPro" id="IPR028082">
    <property type="entry name" value="Peripla_BP_I"/>
</dbReference>
<evidence type="ECO:0000256" key="3">
    <source>
        <dbReference type="ARBA" id="ARBA00022729"/>
    </source>
</evidence>
<protein>
    <submittedName>
        <fullName evidence="6">Sugar ABC transporter substrate-binding protein</fullName>
    </submittedName>
</protein>
<dbReference type="Gene3D" id="3.40.50.2300">
    <property type="match status" value="2"/>
</dbReference>
<dbReference type="CDD" id="cd01536">
    <property type="entry name" value="PBP1_ABC_sugar_binding-like"/>
    <property type="match status" value="1"/>
</dbReference>
<evidence type="ECO:0000256" key="1">
    <source>
        <dbReference type="ARBA" id="ARBA00004196"/>
    </source>
</evidence>
<keyword evidence="3 4" id="KW-0732">Signal</keyword>
<comment type="similarity">
    <text evidence="2">Belongs to the bacterial solute-binding protein 2 family.</text>
</comment>
<keyword evidence="7" id="KW-1185">Reference proteome</keyword>
<evidence type="ECO:0000313" key="7">
    <source>
        <dbReference type="Proteomes" id="UP001265259"/>
    </source>
</evidence>
<evidence type="ECO:0000259" key="5">
    <source>
        <dbReference type="Pfam" id="PF13407"/>
    </source>
</evidence>
<sequence>MTLFRMSLAALALSGLALPACAQNINMLTPYMSSIPTNDMVQAFKAEGEDRGWNVTVIDTRNDFGQLASRLEDSVNASVDAIVLVSTSAELVADQVALAAEAGIPVISLDGAKAENVAVNVTSNNFDLGVQLSEALFDALDGEGDIVKFYHSAHPGVFQREQGLDETLESYPGINVIAEHFVQVPGPVDDGRVAMENILRQYGDEIDGVWAAFDDPGIGAELAFEAELPDSQAIIMGIDGNEQAVDMIASCTHYRLTLRQDFAGMADVGVQELEKILAGTAPEQDEIYVAAVPVTRESLGATCE</sequence>
<gene>
    <name evidence="6" type="ORF">RM543_06885</name>
</gene>
<proteinExistence type="inferred from homology"/>
<name>A0ABU3DFA7_9RHOB</name>
<dbReference type="Pfam" id="PF13407">
    <property type="entry name" value="Peripla_BP_4"/>
    <property type="match status" value="1"/>
</dbReference>
<dbReference type="RefSeq" id="WP_311690157.1">
    <property type="nucleotide sequence ID" value="NZ_JAVRHL010000002.1"/>
</dbReference>
<dbReference type="InterPro" id="IPR025997">
    <property type="entry name" value="SBP_2_dom"/>
</dbReference>
<feature type="chain" id="PRO_5047140345" evidence="4">
    <location>
        <begin position="23"/>
        <end position="304"/>
    </location>
</feature>
<dbReference type="PANTHER" id="PTHR46847:SF1">
    <property type="entry name" value="D-ALLOSE-BINDING PERIPLASMIC PROTEIN-RELATED"/>
    <property type="match status" value="1"/>
</dbReference>
<reference evidence="6 7" key="1">
    <citation type="submission" date="2023-09" db="EMBL/GenBank/DDBJ databases">
        <authorList>
            <person name="Rey-Velasco X."/>
        </authorList>
    </citation>
    <scope>NUCLEOTIDE SEQUENCE [LARGE SCALE GENOMIC DNA]</scope>
    <source>
        <strain evidence="6 7">F158</strain>
    </source>
</reference>
<evidence type="ECO:0000256" key="2">
    <source>
        <dbReference type="ARBA" id="ARBA00007639"/>
    </source>
</evidence>
<evidence type="ECO:0000256" key="4">
    <source>
        <dbReference type="SAM" id="SignalP"/>
    </source>
</evidence>
<dbReference type="Proteomes" id="UP001265259">
    <property type="component" value="Unassembled WGS sequence"/>
</dbReference>
<evidence type="ECO:0000313" key="6">
    <source>
        <dbReference type="EMBL" id="MDT0682403.1"/>
    </source>
</evidence>
<comment type="subcellular location">
    <subcellularLocation>
        <location evidence="1">Cell envelope</location>
    </subcellularLocation>
</comment>
<dbReference type="PANTHER" id="PTHR46847">
    <property type="entry name" value="D-ALLOSE-BINDING PERIPLASMIC PROTEIN-RELATED"/>
    <property type="match status" value="1"/>
</dbReference>